<dbReference type="InterPro" id="IPR050553">
    <property type="entry name" value="Thioredoxin_ResA/DsbE_sf"/>
</dbReference>
<dbReference type="InterPro" id="IPR013766">
    <property type="entry name" value="Thioredoxin_domain"/>
</dbReference>
<dbReference type="AlphaFoldDB" id="A0A0C1U0H3"/>
<organism evidence="2 3">
    <name type="scientific">Clostridium argentinense CDC 2741</name>
    <dbReference type="NCBI Taxonomy" id="1418104"/>
    <lineage>
        <taxon>Bacteria</taxon>
        <taxon>Bacillati</taxon>
        <taxon>Bacillota</taxon>
        <taxon>Clostridia</taxon>
        <taxon>Eubacteriales</taxon>
        <taxon>Clostridiaceae</taxon>
        <taxon>Clostridium</taxon>
    </lineage>
</organism>
<gene>
    <name evidence="2" type="ORF">U732_1602</name>
</gene>
<protein>
    <submittedName>
        <fullName evidence="2">Glutathione peroxidase family protein</fullName>
    </submittedName>
</protein>
<evidence type="ECO:0000259" key="1">
    <source>
        <dbReference type="PROSITE" id="PS51352"/>
    </source>
</evidence>
<proteinExistence type="predicted"/>
<keyword evidence="2" id="KW-0560">Oxidoreductase</keyword>
<name>A0A0C1U0H3_9CLOT</name>
<dbReference type="RefSeq" id="WP_052268108.1">
    <property type="nucleotide sequence ID" value="NZ_AYSO01000017.1"/>
</dbReference>
<dbReference type="Pfam" id="PF08534">
    <property type="entry name" value="Redoxin"/>
    <property type="match status" value="1"/>
</dbReference>
<dbReference type="InterPro" id="IPR013740">
    <property type="entry name" value="Redoxin"/>
</dbReference>
<dbReference type="GO" id="GO:0004601">
    <property type="term" value="F:peroxidase activity"/>
    <property type="evidence" value="ECO:0007669"/>
    <property type="project" value="UniProtKB-KW"/>
</dbReference>
<dbReference type="PROSITE" id="PS51257">
    <property type="entry name" value="PROKAR_LIPOPROTEIN"/>
    <property type="match status" value="1"/>
</dbReference>
<dbReference type="InterPro" id="IPR036249">
    <property type="entry name" value="Thioredoxin-like_sf"/>
</dbReference>
<comment type="caution">
    <text evidence="2">The sequence shown here is derived from an EMBL/GenBank/DDBJ whole genome shotgun (WGS) entry which is preliminary data.</text>
</comment>
<feature type="domain" description="Thioredoxin" evidence="1">
    <location>
        <begin position="216"/>
        <end position="362"/>
    </location>
</feature>
<sequence length="364" mass="41357">MKRKILTILISAVLCISLVGCNKSTGGDSKQAKNEIKKTDAIKEDAERNFEELGVKFKLPNKWKAKEKNIDMYGTLPEENVEGQLIISFILDETMDKAQKLNKDSEKIPETDKAKIKEIAAEIMDLTKEFKELCTVVSIDKSKAEGKVQKELFSKYESKDLIGKEGNLEFYLLYNNKPDTNGLSEKSKKDYEEIHGEIKNFKSLIKVFKPVSEKEKLSKYKKFEFKTKTIDGKEIDSSILKDSKLTMVNIWATYCGPCIEEMPDIQELYEEVKSEKINVIGLISDTPDEDNEELAKKILSKKAVKYTNIIPDESIKNNILKDISGVPTTFFVDSKGNIIGDFLVGSNSKEEFKKEIGDRLLEID</sequence>
<reference evidence="2 3" key="1">
    <citation type="journal article" date="2015" name="Infect. Genet. Evol.">
        <title>Genomic sequences of six botulinum neurotoxin-producing strains representing three clostridial species illustrate the mobility and diversity of botulinum neurotoxin genes.</title>
        <authorList>
            <person name="Smith T.J."/>
            <person name="Hill K.K."/>
            <person name="Xie G."/>
            <person name="Foley B.T."/>
            <person name="Williamson C.H."/>
            <person name="Foster J.T."/>
            <person name="Johnson S.L."/>
            <person name="Chertkov O."/>
            <person name="Teshima H."/>
            <person name="Gibbons H.S."/>
            <person name="Johnsky L.A."/>
            <person name="Karavis M.A."/>
            <person name="Smith L.A."/>
        </authorList>
    </citation>
    <scope>NUCLEOTIDE SEQUENCE [LARGE SCALE GENOMIC DNA]</scope>
    <source>
        <strain evidence="2 3">CDC 2741</strain>
    </source>
</reference>
<evidence type="ECO:0000313" key="2">
    <source>
        <dbReference type="EMBL" id="KIE46304.1"/>
    </source>
</evidence>
<dbReference type="OrthoDB" id="9809733at2"/>
<dbReference type="EMBL" id="AYSO01000017">
    <property type="protein sequence ID" value="KIE46304.1"/>
    <property type="molecule type" value="Genomic_DNA"/>
</dbReference>
<dbReference type="Gene3D" id="3.40.30.10">
    <property type="entry name" value="Glutaredoxin"/>
    <property type="match status" value="1"/>
</dbReference>
<evidence type="ECO:0000313" key="3">
    <source>
        <dbReference type="Proteomes" id="UP000031366"/>
    </source>
</evidence>
<dbReference type="Proteomes" id="UP000031366">
    <property type="component" value="Unassembled WGS sequence"/>
</dbReference>
<dbReference type="STRING" id="29341.RSJ17_11170"/>
<dbReference type="PANTHER" id="PTHR42852:SF13">
    <property type="entry name" value="PROTEIN DIPZ"/>
    <property type="match status" value="1"/>
</dbReference>
<dbReference type="CDD" id="cd02966">
    <property type="entry name" value="TlpA_like_family"/>
    <property type="match status" value="1"/>
</dbReference>
<accession>A0A0C1U0H3</accession>
<dbReference type="PANTHER" id="PTHR42852">
    <property type="entry name" value="THIOL:DISULFIDE INTERCHANGE PROTEIN DSBE"/>
    <property type="match status" value="1"/>
</dbReference>
<dbReference type="PROSITE" id="PS51352">
    <property type="entry name" value="THIOREDOXIN_2"/>
    <property type="match status" value="1"/>
</dbReference>
<keyword evidence="3" id="KW-1185">Reference proteome</keyword>
<keyword evidence="2" id="KW-0575">Peroxidase</keyword>
<dbReference type="SUPFAM" id="SSF52833">
    <property type="entry name" value="Thioredoxin-like"/>
    <property type="match status" value="1"/>
</dbReference>